<dbReference type="EMBL" id="GGEC01004789">
    <property type="protein sequence ID" value="MBW85272.1"/>
    <property type="molecule type" value="Transcribed_RNA"/>
</dbReference>
<reference evidence="2" key="1">
    <citation type="submission" date="2018-02" db="EMBL/GenBank/DDBJ databases">
        <title>Rhizophora mucronata_Transcriptome.</title>
        <authorList>
            <person name="Meera S.P."/>
            <person name="Sreeshan A."/>
            <person name="Augustine A."/>
        </authorList>
    </citation>
    <scope>NUCLEOTIDE SEQUENCE</scope>
    <source>
        <tissue evidence="2">Leaf</tissue>
    </source>
</reference>
<sequence length="41" mass="4422">MSMKSTHSSFTADSRRPPPGVEAVEVGGSNFNNCLRSQPKN</sequence>
<protein>
    <submittedName>
        <fullName evidence="2">Uncharacterized protein</fullName>
    </submittedName>
</protein>
<feature type="compositionally biased region" description="Polar residues" evidence="1">
    <location>
        <begin position="29"/>
        <end position="41"/>
    </location>
</feature>
<name>A0A2P2IVN5_RHIMU</name>
<evidence type="ECO:0000313" key="2">
    <source>
        <dbReference type="EMBL" id="MBW85272.1"/>
    </source>
</evidence>
<dbReference type="AlphaFoldDB" id="A0A2P2IVN5"/>
<accession>A0A2P2IVN5</accession>
<feature type="region of interest" description="Disordered" evidence="1">
    <location>
        <begin position="1"/>
        <end position="41"/>
    </location>
</feature>
<proteinExistence type="predicted"/>
<feature type="compositionally biased region" description="Polar residues" evidence="1">
    <location>
        <begin position="1"/>
        <end position="12"/>
    </location>
</feature>
<evidence type="ECO:0000256" key="1">
    <source>
        <dbReference type="SAM" id="MobiDB-lite"/>
    </source>
</evidence>
<organism evidence="2">
    <name type="scientific">Rhizophora mucronata</name>
    <name type="common">Asiatic mangrove</name>
    <dbReference type="NCBI Taxonomy" id="61149"/>
    <lineage>
        <taxon>Eukaryota</taxon>
        <taxon>Viridiplantae</taxon>
        <taxon>Streptophyta</taxon>
        <taxon>Embryophyta</taxon>
        <taxon>Tracheophyta</taxon>
        <taxon>Spermatophyta</taxon>
        <taxon>Magnoliopsida</taxon>
        <taxon>eudicotyledons</taxon>
        <taxon>Gunneridae</taxon>
        <taxon>Pentapetalae</taxon>
        <taxon>rosids</taxon>
        <taxon>fabids</taxon>
        <taxon>Malpighiales</taxon>
        <taxon>Rhizophoraceae</taxon>
        <taxon>Rhizophora</taxon>
    </lineage>
</organism>